<dbReference type="EMBL" id="JBEOQB010000004">
    <property type="protein sequence ID" value="MEZ0453210.1"/>
    <property type="molecule type" value="Genomic_DNA"/>
</dbReference>
<gene>
    <name evidence="1" type="ORF">ABTW24_16565</name>
</gene>
<evidence type="ECO:0000313" key="1">
    <source>
        <dbReference type="EMBL" id="MEZ0453210.1"/>
    </source>
</evidence>
<evidence type="ECO:0000313" key="2">
    <source>
        <dbReference type="Proteomes" id="UP001566204"/>
    </source>
</evidence>
<protein>
    <submittedName>
        <fullName evidence="1">Uncharacterized protein</fullName>
    </submittedName>
</protein>
<proteinExistence type="predicted"/>
<accession>A0ABV4HFC1</accession>
<dbReference type="Proteomes" id="UP001566204">
    <property type="component" value="Unassembled WGS sequence"/>
</dbReference>
<name>A0ABV4HFC1_9SPHI</name>
<comment type="caution">
    <text evidence="1">The sequence shown here is derived from an EMBL/GenBank/DDBJ whole genome shotgun (WGS) entry which is preliminary data.</text>
</comment>
<dbReference type="RefSeq" id="WP_370483552.1">
    <property type="nucleotide sequence ID" value="NZ_JBEOQA010000002.1"/>
</dbReference>
<sequence length="59" mass="6807">MKRRSIMWWLLPLVSVLINRGLAMLHIYLQGMDALILFNDMGYPTTSGRVADRLKNSND</sequence>
<reference evidence="1 2" key="1">
    <citation type="submission" date="2024-06" db="EMBL/GenBank/DDBJ databases">
        <title>Soil Sphingobacterium thalpophilum.</title>
        <authorList>
            <person name="Yang J."/>
            <person name="Li J."/>
        </authorList>
    </citation>
    <scope>NUCLEOTIDE SEQUENCE [LARGE SCALE GENOMIC DNA]</scope>
    <source>
        <strain evidence="1 2">22g91tb</strain>
    </source>
</reference>
<keyword evidence="2" id="KW-1185">Reference proteome</keyword>
<organism evidence="1 2">
    <name type="scientific">Sphingobacterium thalpophilum</name>
    <dbReference type="NCBI Taxonomy" id="259"/>
    <lineage>
        <taxon>Bacteria</taxon>
        <taxon>Pseudomonadati</taxon>
        <taxon>Bacteroidota</taxon>
        <taxon>Sphingobacteriia</taxon>
        <taxon>Sphingobacteriales</taxon>
        <taxon>Sphingobacteriaceae</taxon>
        <taxon>Sphingobacterium</taxon>
    </lineage>
</organism>